<dbReference type="Proteomes" id="UP001221757">
    <property type="component" value="Unassembled WGS sequence"/>
</dbReference>
<gene>
    <name evidence="3" type="ORF">B0H17DRAFT_1187210</name>
</gene>
<reference evidence="3" key="1">
    <citation type="submission" date="2023-03" db="EMBL/GenBank/DDBJ databases">
        <title>Massive genome expansion in bonnet fungi (Mycena s.s.) driven by repeated elements and novel gene families across ecological guilds.</title>
        <authorList>
            <consortium name="Lawrence Berkeley National Laboratory"/>
            <person name="Harder C.B."/>
            <person name="Miyauchi S."/>
            <person name="Viragh M."/>
            <person name="Kuo A."/>
            <person name="Thoen E."/>
            <person name="Andreopoulos B."/>
            <person name="Lu D."/>
            <person name="Skrede I."/>
            <person name="Drula E."/>
            <person name="Henrissat B."/>
            <person name="Morin E."/>
            <person name="Kohler A."/>
            <person name="Barry K."/>
            <person name="LaButti K."/>
            <person name="Morin E."/>
            <person name="Salamov A."/>
            <person name="Lipzen A."/>
            <person name="Mereny Z."/>
            <person name="Hegedus B."/>
            <person name="Baldrian P."/>
            <person name="Stursova M."/>
            <person name="Weitz H."/>
            <person name="Taylor A."/>
            <person name="Grigoriev I.V."/>
            <person name="Nagy L.G."/>
            <person name="Martin F."/>
            <person name="Kauserud H."/>
        </authorList>
    </citation>
    <scope>NUCLEOTIDE SEQUENCE</scope>
    <source>
        <strain evidence="3">CBHHK067</strain>
    </source>
</reference>
<proteinExistence type="predicted"/>
<accession>A0AAD7C641</accession>
<dbReference type="InterPro" id="IPR045338">
    <property type="entry name" value="DUF6535"/>
</dbReference>
<feature type="transmembrane region" description="Helical" evidence="1">
    <location>
        <begin position="69"/>
        <end position="88"/>
    </location>
</feature>
<sequence>MFIPRTYTVQAGVFSIVLTVFIIEGSKTLQPDIQLLTLIHISQQLTNSTGSTPMATPEPQRTTALVCNILWVVSLGLSLACAVAATLVEQWARDFLQRTEMVRSPVQRARIFAFLYYGLKRFRMHTVVGAILVLLHTSLLFFFGGLIAFLLPINSTAAYVAAALLAIIVIVYGAMSVLPLIRLDCPYKTPLSNILWSIRTYCYLPILRYVRSYREEHQTALDFPHLHSMSGGMVETATVSDSREERDKRALAWTVKSLAGDDELEPFVTGIPNSIWGPQGRRRKYDNLIRGLLEDPQVLLGSRIEHLMLSCESGLLEPNVKSRRQISCLKAIWVPGFYLPYAQYAQYLPSISALAEWNTLCSLHGHVETLSAALRDGEITLADAPVDIRAVGHVAVTFADTMRKAVGVKNPSINHVDVILGILLPWFDTIRDIELDVVNHVMDSVIEYVNNRDLNEAICRVLQDCDLTRVWNQVLPDYRPAARISKAKFPKPCGTWLHYSGIIFPRPTVVQLAEVQRGYPALEAQILTNKHRSFSAALRAELRNIENDWALMAAVRHIGMAGATSEPFPTYTAQTNAAYAEWRVRVRAAVHDVIELIPRLDRTLGEARLVVTTEFIEAYCSADDSGLPYRALATFSDSLMSNLWVSNPPHWDNQDNFAAALRSLAETPDITQDHLGPLQSLIGSPSSMPNFLGWMIARQY</sequence>
<feature type="transmembrane region" description="Helical" evidence="1">
    <location>
        <begin position="157"/>
        <end position="181"/>
    </location>
</feature>
<keyword evidence="1" id="KW-1133">Transmembrane helix</keyword>
<feature type="transmembrane region" description="Helical" evidence="1">
    <location>
        <begin position="127"/>
        <end position="151"/>
    </location>
</feature>
<dbReference type="EMBL" id="JARKIE010000434">
    <property type="protein sequence ID" value="KAJ7640153.1"/>
    <property type="molecule type" value="Genomic_DNA"/>
</dbReference>
<comment type="caution">
    <text evidence="3">The sequence shown here is derived from an EMBL/GenBank/DDBJ whole genome shotgun (WGS) entry which is preliminary data.</text>
</comment>
<feature type="domain" description="DUF6535" evidence="2">
    <location>
        <begin position="8"/>
        <end position="151"/>
    </location>
</feature>
<protein>
    <recommendedName>
        <fullName evidence="2">DUF6535 domain-containing protein</fullName>
    </recommendedName>
</protein>
<dbReference type="Pfam" id="PF20153">
    <property type="entry name" value="DUF6535"/>
    <property type="match status" value="1"/>
</dbReference>
<keyword evidence="1" id="KW-0812">Transmembrane</keyword>
<organism evidence="3 4">
    <name type="scientific">Mycena rosella</name>
    <name type="common">Pink bonnet</name>
    <name type="synonym">Agaricus rosellus</name>
    <dbReference type="NCBI Taxonomy" id="1033263"/>
    <lineage>
        <taxon>Eukaryota</taxon>
        <taxon>Fungi</taxon>
        <taxon>Dikarya</taxon>
        <taxon>Basidiomycota</taxon>
        <taxon>Agaricomycotina</taxon>
        <taxon>Agaricomycetes</taxon>
        <taxon>Agaricomycetidae</taxon>
        <taxon>Agaricales</taxon>
        <taxon>Marasmiineae</taxon>
        <taxon>Mycenaceae</taxon>
        <taxon>Mycena</taxon>
    </lineage>
</organism>
<keyword evidence="4" id="KW-1185">Reference proteome</keyword>
<name>A0AAD7C641_MYCRO</name>
<dbReference type="AlphaFoldDB" id="A0AAD7C641"/>
<evidence type="ECO:0000259" key="2">
    <source>
        <dbReference type="Pfam" id="PF20153"/>
    </source>
</evidence>
<keyword evidence="1" id="KW-0472">Membrane</keyword>
<evidence type="ECO:0000313" key="4">
    <source>
        <dbReference type="Proteomes" id="UP001221757"/>
    </source>
</evidence>
<evidence type="ECO:0000256" key="1">
    <source>
        <dbReference type="SAM" id="Phobius"/>
    </source>
</evidence>
<evidence type="ECO:0000313" key="3">
    <source>
        <dbReference type="EMBL" id="KAJ7640153.1"/>
    </source>
</evidence>